<proteinExistence type="predicted"/>
<keyword evidence="3" id="KW-1185">Reference proteome</keyword>
<name>A0AAD6YNJ3_9AGAR</name>
<evidence type="ECO:0000313" key="2">
    <source>
        <dbReference type="EMBL" id="KAJ7224607.1"/>
    </source>
</evidence>
<accession>A0AAD6YNJ3</accession>
<dbReference type="AlphaFoldDB" id="A0AAD6YNJ3"/>
<gene>
    <name evidence="2" type="ORF">GGX14DRAFT_387281</name>
</gene>
<organism evidence="2 3">
    <name type="scientific">Mycena pura</name>
    <dbReference type="NCBI Taxonomy" id="153505"/>
    <lineage>
        <taxon>Eukaryota</taxon>
        <taxon>Fungi</taxon>
        <taxon>Dikarya</taxon>
        <taxon>Basidiomycota</taxon>
        <taxon>Agaricomycotina</taxon>
        <taxon>Agaricomycetes</taxon>
        <taxon>Agaricomycetidae</taxon>
        <taxon>Agaricales</taxon>
        <taxon>Marasmiineae</taxon>
        <taxon>Mycenaceae</taxon>
        <taxon>Mycena</taxon>
    </lineage>
</organism>
<feature type="region of interest" description="Disordered" evidence="1">
    <location>
        <begin position="79"/>
        <end position="106"/>
    </location>
</feature>
<evidence type="ECO:0000313" key="3">
    <source>
        <dbReference type="Proteomes" id="UP001219525"/>
    </source>
</evidence>
<evidence type="ECO:0000256" key="1">
    <source>
        <dbReference type="SAM" id="MobiDB-lite"/>
    </source>
</evidence>
<protein>
    <submittedName>
        <fullName evidence="2">Uncharacterized protein</fullName>
    </submittedName>
</protein>
<comment type="caution">
    <text evidence="2">The sequence shown here is derived from an EMBL/GenBank/DDBJ whole genome shotgun (WGS) entry which is preliminary data.</text>
</comment>
<sequence length="277" mass="30468">MPIKFTFGAIYAPNMGTLGLNMAPKPSPNIILSHFSCILQKHKWQNLYEVHPSTIDTENLAERPNWDSPGDAIKITQSPAEEGNIPDDGAVEIASEDEGARDTRRQNKKRKAQWAGTEFCCFLTGVDQCQSADVIVIVVRDSSAVIMCNLMGQPTYAFMLPEGHLGILTRYTPCHDVSNAELEGFLFKLCKPSTSSSFDDAVMISRAESRTGELKMTLPSDKLRAAASRKATEDLAERGMPTDINSTVPGAMQISNFWPEHTFLSAAPRPATPKVYE</sequence>
<dbReference type="EMBL" id="JARJCW010000005">
    <property type="protein sequence ID" value="KAJ7224607.1"/>
    <property type="molecule type" value="Genomic_DNA"/>
</dbReference>
<dbReference type="Proteomes" id="UP001219525">
    <property type="component" value="Unassembled WGS sequence"/>
</dbReference>
<reference evidence="2" key="1">
    <citation type="submission" date="2023-03" db="EMBL/GenBank/DDBJ databases">
        <title>Massive genome expansion in bonnet fungi (Mycena s.s.) driven by repeated elements and novel gene families across ecological guilds.</title>
        <authorList>
            <consortium name="Lawrence Berkeley National Laboratory"/>
            <person name="Harder C.B."/>
            <person name="Miyauchi S."/>
            <person name="Viragh M."/>
            <person name="Kuo A."/>
            <person name="Thoen E."/>
            <person name="Andreopoulos B."/>
            <person name="Lu D."/>
            <person name="Skrede I."/>
            <person name="Drula E."/>
            <person name="Henrissat B."/>
            <person name="Morin E."/>
            <person name="Kohler A."/>
            <person name="Barry K."/>
            <person name="LaButti K."/>
            <person name="Morin E."/>
            <person name="Salamov A."/>
            <person name="Lipzen A."/>
            <person name="Mereny Z."/>
            <person name="Hegedus B."/>
            <person name="Baldrian P."/>
            <person name="Stursova M."/>
            <person name="Weitz H."/>
            <person name="Taylor A."/>
            <person name="Grigoriev I.V."/>
            <person name="Nagy L.G."/>
            <person name="Martin F."/>
            <person name="Kauserud H."/>
        </authorList>
    </citation>
    <scope>NUCLEOTIDE SEQUENCE</scope>
    <source>
        <strain evidence="2">9144</strain>
    </source>
</reference>